<protein>
    <submittedName>
        <fullName evidence="1">Uncharacterized protein</fullName>
    </submittedName>
</protein>
<sequence length="51" mass="5217">MAPDIAALLDGVETYTSLVELVGAPDVDAAPASHPVSTIVTITLMTIFEGC</sequence>
<keyword evidence="2" id="KW-1185">Reference proteome</keyword>
<accession>A0A8J3ZB73</accession>
<name>A0A8J3ZB73_9ACTN</name>
<organism evidence="1 2">
    <name type="scientific">Virgisporangium aurantiacum</name>
    <dbReference type="NCBI Taxonomy" id="175570"/>
    <lineage>
        <taxon>Bacteria</taxon>
        <taxon>Bacillati</taxon>
        <taxon>Actinomycetota</taxon>
        <taxon>Actinomycetes</taxon>
        <taxon>Micromonosporales</taxon>
        <taxon>Micromonosporaceae</taxon>
        <taxon>Virgisporangium</taxon>
    </lineage>
</organism>
<proteinExistence type="predicted"/>
<gene>
    <name evidence="1" type="ORF">Vau01_060070</name>
</gene>
<evidence type="ECO:0000313" key="1">
    <source>
        <dbReference type="EMBL" id="GIJ58491.1"/>
    </source>
</evidence>
<dbReference type="AlphaFoldDB" id="A0A8J3ZB73"/>
<reference evidence="1" key="1">
    <citation type="submission" date="2021-01" db="EMBL/GenBank/DDBJ databases">
        <title>Whole genome shotgun sequence of Virgisporangium aurantiacum NBRC 16421.</title>
        <authorList>
            <person name="Komaki H."/>
            <person name="Tamura T."/>
        </authorList>
    </citation>
    <scope>NUCLEOTIDE SEQUENCE</scope>
    <source>
        <strain evidence="1">NBRC 16421</strain>
    </source>
</reference>
<dbReference type="Proteomes" id="UP000612585">
    <property type="component" value="Unassembled WGS sequence"/>
</dbReference>
<dbReference type="RefSeq" id="WP_203999372.1">
    <property type="nucleotide sequence ID" value="NZ_BOPG01000037.1"/>
</dbReference>
<evidence type="ECO:0000313" key="2">
    <source>
        <dbReference type="Proteomes" id="UP000612585"/>
    </source>
</evidence>
<comment type="caution">
    <text evidence="1">The sequence shown here is derived from an EMBL/GenBank/DDBJ whole genome shotgun (WGS) entry which is preliminary data.</text>
</comment>
<dbReference type="EMBL" id="BOPG01000037">
    <property type="protein sequence ID" value="GIJ58491.1"/>
    <property type="molecule type" value="Genomic_DNA"/>
</dbReference>